<dbReference type="Proteomes" id="UP000324222">
    <property type="component" value="Unassembled WGS sequence"/>
</dbReference>
<accession>A0A5B7IWZ0</accession>
<feature type="compositionally biased region" description="Basic residues" evidence="1">
    <location>
        <begin position="1"/>
        <end position="10"/>
    </location>
</feature>
<feature type="region of interest" description="Disordered" evidence="1">
    <location>
        <begin position="1"/>
        <end position="38"/>
    </location>
</feature>
<proteinExistence type="predicted"/>
<gene>
    <name evidence="2" type="ORF">E2C01_079951</name>
</gene>
<name>A0A5B7IWZ0_PORTR</name>
<evidence type="ECO:0000313" key="2">
    <source>
        <dbReference type="EMBL" id="MPC85188.1"/>
    </source>
</evidence>
<feature type="compositionally biased region" description="Low complexity" evidence="1">
    <location>
        <begin position="11"/>
        <end position="27"/>
    </location>
</feature>
<evidence type="ECO:0000313" key="3">
    <source>
        <dbReference type="Proteomes" id="UP000324222"/>
    </source>
</evidence>
<reference evidence="2 3" key="1">
    <citation type="submission" date="2019-05" db="EMBL/GenBank/DDBJ databases">
        <title>Another draft genome of Portunus trituberculatus and its Hox gene families provides insights of decapod evolution.</title>
        <authorList>
            <person name="Jeong J.-H."/>
            <person name="Song I."/>
            <person name="Kim S."/>
            <person name="Choi T."/>
            <person name="Kim D."/>
            <person name="Ryu S."/>
            <person name="Kim W."/>
        </authorList>
    </citation>
    <scope>NUCLEOTIDE SEQUENCE [LARGE SCALE GENOMIC DNA]</scope>
    <source>
        <tissue evidence="2">Muscle</tissue>
    </source>
</reference>
<organism evidence="2 3">
    <name type="scientific">Portunus trituberculatus</name>
    <name type="common">Swimming crab</name>
    <name type="synonym">Neptunus trituberculatus</name>
    <dbReference type="NCBI Taxonomy" id="210409"/>
    <lineage>
        <taxon>Eukaryota</taxon>
        <taxon>Metazoa</taxon>
        <taxon>Ecdysozoa</taxon>
        <taxon>Arthropoda</taxon>
        <taxon>Crustacea</taxon>
        <taxon>Multicrustacea</taxon>
        <taxon>Malacostraca</taxon>
        <taxon>Eumalacostraca</taxon>
        <taxon>Eucarida</taxon>
        <taxon>Decapoda</taxon>
        <taxon>Pleocyemata</taxon>
        <taxon>Brachyura</taxon>
        <taxon>Eubrachyura</taxon>
        <taxon>Portunoidea</taxon>
        <taxon>Portunidae</taxon>
        <taxon>Portuninae</taxon>
        <taxon>Portunus</taxon>
    </lineage>
</organism>
<dbReference type="AlphaFoldDB" id="A0A5B7IWZ0"/>
<evidence type="ECO:0000256" key="1">
    <source>
        <dbReference type="SAM" id="MobiDB-lite"/>
    </source>
</evidence>
<keyword evidence="3" id="KW-1185">Reference proteome</keyword>
<protein>
    <submittedName>
        <fullName evidence="2">Uncharacterized protein</fullName>
    </submittedName>
</protein>
<dbReference type="EMBL" id="VSRR010067596">
    <property type="protein sequence ID" value="MPC85188.1"/>
    <property type="molecule type" value="Genomic_DNA"/>
</dbReference>
<sequence length="96" mass="10741">MLVAHLHAHRISGSSSIPSPRLPSRSPQGCGGRGHEEERVQTIPHGASFSAILFNLFSTMTRFRIYSGYCIEEKRNIDMTTTYITNSIDPRHLPTT</sequence>
<comment type="caution">
    <text evidence="2">The sequence shown here is derived from an EMBL/GenBank/DDBJ whole genome shotgun (WGS) entry which is preliminary data.</text>
</comment>